<dbReference type="PANTHER" id="PTHR11640:SF31">
    <property type="entry name" value="IRREGULAR CHIASM C-ROUGHEST PROTEIN-RELATED"/>
    <property type="match status" value="1"/>
</dbReference>
<evidence type="ECO:0000256" key="4">
    <source>
        <dbReference type="ARBA" id="ARBA00023180"/>
    </source>
</evidence>
<dbReference type="InterPro" id="IPR013783">
    <property type="entry name" value="Ig-like_fold"/>
</dbReference>
<sequence length="600" mass="68438">MDQRVFRCYCYLTHVLVVLLIVVNFVVPHDIGEIIKIQAPRIVPERADLTLECELQVHDEQELSINWYFSEIKTPVQSISNMQVAQAGGKSTLLIKSVLKQQSNLYYCCLENASTISNGCVSHSLLVLYTTLEQRIMEIDESTAVLVLTRSADTTPPVEDSTLSFAICLRYRWKLEQVQLFAFPDTLIQDSHPNGSLDMEKGTEKPLCKYMNYNVEATSPTDNRLFLIKSIDLRRMSTVTYHLHVFLNGKPKPKMNGMMVLPDEGFLEIFCWGTAFPAPRVKFFFTPCPSLEWHNCNSPPVQLDEVISTSSTITFNESLPVSFGSHITAGIVQCQASNADGTAIAHSKIFKHHQRKTMSLQILHPTDTIYQDDSIIVQCSADRHIFTNSFTFRTEDEQCSIAVHDVPDAEHSFNWVANFTISNVTITGDYGVECEAMHHNGTLSSRRLSLKIVRPYLTVRERLIRVVARGDPEPLLLSCNAAGRPMPQYRWYRNGELLPNTNFMLVVTSSVQDEYACYTWNRAGEEWIRWDIVHREEADEHVLYQTIVAGVLFIIAVIGCVMCYIKIRQLYMLLRIYRAAKNRQSSLYANNLCQELHTHE</sequence>
<dbReference type="Proteomes" id="UP000007062">
    <property type="component" value="Chromosome 3R"/>
</dbReference>
<comment type="subcellular location">
    <subcellularLocation>
        <location evidence="1">Membrane</location>
        <topology evidence="1">Single-pass type I membrane protein</topology>
    </subcellularLocation>
</comment>
<dbReference type="SUPFAM" id="SSF48726">
    <property type="entry name" value="Immunoglobulin"/>
    <property type="match status" value="2"/>
</dbReference>
<dbReference type="Gene3D" id="2.60.40.10">
    <property type="entry name" value="Immunoglobulins"/>
    <property type="match status" value="2"/>
</dbReference>
<dbReference type="VEuPathDB" id="VectorBase:AGAP029406"/>
<feature type="domain" description="Ig-like" evidence="6">
    <location>
        <begin position="455"/>
        <end position="517"/>
    </location>
</feature>
<evidence type="ECO:0000259" key="6">
    <source>
        <dbReference type="PROSITE" id="PS50835"/>
    </source>
</evidence>
<dbReference type="InterPro" id="IPR051275">
    <property type="entry name" value="Cell_adhesion_signaling"/>
</dbReference>
<accession>A0A453YZW0</accession>
<reference evidence="7 8" key="1">
    <citation type="journal article" date="2002" name="Science">
        <title>The genome sequence of the malaria mosquito Anopheles gambiae.</title>
        <authorList>
            <person name="Holt R.A."/>
            <person name="Subramanian G.M."/>
            <person name="Halpern A."/>
            <person name="Sutton G.G."/>
            <person name="Charlab R."/>
            <person name="Nusskern D.R."/>
            <person name="Wincker P."/>
            <person name="Clark A.G."/>
            <person name="Ribeiro J.M."/>
            <person name="Wides R."/>
            <person name="Salzberg S.L."/>
            <person name="Loftus B."/>
            <person name="Yandell M."/>
            <person name="Majoros W.H."/>
            <person name="Rusch D.B."/>
            <person name="Lai Z."/>
            <person name="Kraft C.L."/>
            <person name="Abril J.F."/>
            <person name="Anthouard V."/>
            <person name="Arensburger P."/>
            <person name="Atkinson P.W."/>
            <person name="Baden H."/>
            <person name="de Berardinis V."/>
            <person name="Baldwin D."/>
            <person name="Benes V."/>
            <person name="Biedler J."/>
            <person name="Blass C."/>
            <person name="Bolanos R."/>
            <person name="Boscus D."/>
            <person name="Barnstead M."/>
            <person name="Cai S."/>
            <person name="Center A."/>
            <person name="Chaturverdi K."/>
            <person name="Christophides G.K."/>
            <person name="Chrystal M.A."/>
            <person name="Clamp M."/>
            <person name="Cravchik A."/>
            <person name="Curwen V."/>
            <person name="Dana A."/>
            <person name="Delcher A."/>
            <person name="Dew I."/>
            <person name="Evans C.A."/>
            <person name="Flanigan M."/>
            <person name="Grundschober-Freimoser A."/>
            <person name="Friedli L."/>
            <person name="Gu Z."/>
            <person name="Guan P."/>
            <person name="Guigo R."/>
            <person name="Hillenmeyer M.E."/>
            <person name="Hladun S.L."/>
            <person name="Hogan J.R."/>
            <person name="Hong Y.S."/>
            <person name="Hoover J."/>
            <person name="Jaillon O."/>
            <person name="Ke Z."/>
            <person name="Kodira C."/>
            <person name="Kokoza E."/>
            <person name="Koutsos A."/>
            <person name="Letunic I."/>
            <person name="Levitsky A."/>
            <person name="Liang Y."/>
            <person name="Lin J.J."/>
            <person name="Lobo N.F."/>
            <person name="Lopez J.R."/>
            <person name="Malek J.A."/>
            <person name="McIntosh T.C."/>
            <person name="Meister S."/>
            <person name="Miller J."/>
            <person name="Mobarry C."/>
            <person name="Mongin E."/>
            <person name="Murphy S.D."/>
            <person name="O'Brochta D.A."/>
            <person name="Pfannkoch C."/>
            <person name="Qi R."/>
            <person name="Regier M.A."/>
            <person name="Remington K."/>
            <person name="Shao H."/>
            <person name="Sharakhova M.V."/>
            <person name="Sitter C.D."/>
            <person name="Shetty J."/>
            <person name="Smith T.J."/>
            <person name="Strong R."/>
            <person name="Sun J."/>
            <person name="Thomasova D."/>
            <person name="Ton L.Q."/>
            <person name="Topalis P."/>
            <person name="Tu Z."/>
            <person name="Unger M.F."/>
            <person name="Walenz B."/>
            <person name="Wang A."/>
            <person name="Wang J."/>
            <person name="Wang M."/>
            <person name="Wang X."/>
            <person name="Woodford K.J."/>
            <person name="Wortman J.R."/>
            <person name="Wu M."/>
            <person name="Yao A."/>
            <person name="Zdobnov E.M."/>
            <person name="Zhang H."/>
            <person name="Zhao Q."/>
            <person name="Zhao S."/>
            <person name="Zhu S.C."/>
            <person name="Zhimulev I."/>
            <person name="Coluzzi M."/>
            <person name="della Torre A."/>
            <person name="Roth C.W."/>
            <person name="Louis C."/>
            <person name="Kalush F."/>
            <person name="Mural R.J."/>
            <person name="Myers E.W."/>
            <person name="Adams M.D."/>
            <person name="Smith H.O."/>
            <person name="Broder S."/>
            <person name="Gardner M.J."/>
            <person name="Fraser C.M."/>
            <person name="Birney E."/>
            <person name="Bork P."/>
            <person name="Brey P.T."/>
            <person name="Venter J.C."/>
            <person name="Weissenbach J."/>
            <person name="Kafatos F.C."/>
            <person name="Collins F.H."/>
            <person name="Hoffman S.L."/>
        </authorList>
    </citation>
    <scope>NUCLEOTIDE SEQUENCE [LARGE SCALE GENOMIC DNA]</scope>
    <source>
        <strain evidence="7 8">PEST</strain>
    </source>
</reference>
<evidence type="ECO:0000256" key="1">
    <source>
        <dbReference type="ARBA" id="ARBA00004479"/>
    </source>
</evidence>
<dbReference type="PANTHER" id="PTHR11640">
    <property type="entry name" value="NEPHRIN"/>
    <property type="match status" value="1"/>
</dbReference>
<keyword evidence="3" id="KW-1015">Disulfide bond</keyword>
<dbReference type="VEuPathDB" id="VectorBase:AGAMI1_009585"/>
<reference evidence="7" key="3">
    <citation type="submission" date="2020-05" db="UniProtKB">
        <authorList>
            <consortium name="EnsemblMetazoa"/>
        </authorList>
    </citation>
    <scope>IDENTIFICATION</scope>
    <source>
        <strain evidence="7">PEST</strain>
    </source>
</reference>
<dbReference type="InterPro" id="IPR007110">
    <property type="entry name" value="Ig-like_dom"/>
</dbReference>
<evidence type="ECO:0000256" key="5">
    <source>
        <dbReference type="ARBA" id="ARBA00023319"/>
    </source>
</evidence>
<dbReference type="AlphaFoldDB" id="A0A453YZW0"/>
<evidence type="ECO:0000256" key="2">
    <source>
        <dbReference type="ARBA" id="ARBA00023136"/>
    </source>
</evidence>
<keyword evidence="4" id="KW-0325">Glycoprotein</keyword>
<organism evidence="7 8">
    <name type="scientific">Anopheles gambiae</name>
    <name type="common">African malaria mosquito</name>
    <dbReference type="NCBI Taxonomy" id="7165"/>
    <lineage>
        <taxon>Eukaryota</taxon>
        <taxon>Metazoa</taxon>
        <taxon>Ecdysozoa</taxon>
        <taxon>Arthropoda</taxon>
        <taxon>Hexapoda</taxon>
        <taxon>Insecta</taxon>
        <taxon>Pterygota</taxon>
        <taxon>Neoptera</taxon>
        <taxon>Endopterygota</taxon>
        <taxon>Diptera</taxon>
        <taxon>Nematocera</taxon>
        <taxon>Culicoidea</taxon>
        <taxon>Culicidae</taxon>
        <taxon>Anophelinae</taxon>
        <taxon>Anopheles</taxon>
    </lineage>
</organism>
<evidence type="ECO:0000256" key="3">
    <source>
        <dbReference type="ARBA" id="ARBA00023157"/>
    </source>
</evidence>
<protein>
    <recommendedName>
        <fullName evidence="6">Ig-like domain-containing protein</fullName>
    </recommendedName>
</protein>
<name>A0A453YZW0_ANOGA</name>
<dbReference type="InterPro" id="IPR036179">
    <property type="entry name" value="Ig-like_dom_sf"/>
</dbReference>
<keyword evidence="5" id="KW-0393">Immunoglobulin domain</keyword>
<evidence type="ECO:0000313" key="7">
    <source>
        <dbReference type="EnsemblMetazoa" id="AGAP029406-PA"/>
    </source>
</evidence>
<dbReference type="Pfam" id="PF13895">
    <property type="entry name" value="Ig_2"/>
    <property type="match status" value="1"/>
</dbReference>
<evidence type="ECO:0000313" key="8">
    <source>
        <dbReference type="Proteomes" id="UP000007062"/>
    </source>
</evidence>
<dbReference type="InParanoid" id="A0A453YZW0"/>
<keyword evidence="2" id="KW-0472">Membrane</keyword>
<dbReference type="EnsemblMetazoa" id="AGAP029406-RA">
    <property type="protein sequence ID" value="AGAP029406-PA"/>
    <property type="gene ID" value="AGAP029406"/>
</dbReference>
<dbReference type="PROSITE" id="PS50835">
    <property type="entry name" value="IG_LIKE"/>
    <property type="match status" value="2"/>
</dbReference>
<feature type="domain" description="Ig-like" evidence="6">
    <location>
        <begin position="28"/>
        <end position="122"/>
    </location>
</feature>
<reference evidence="7 8" key="2">
    <citation type="journal article" date="2004" name="Trends Parasitol.">
        <title>The Anopheles gambiae genome: an update.</title>
        <authorList>
            <person name="Mongin E."/>
            <person name="Louis C."/>
            <person name="Holt R.A."/>
            <person name="Birney E."/>
            <person name="Collins F.H."/>
        </authorList>
    </citation>
    <scope>NUCLEOTIDE SEQUENCE [LARGE SCALE GENOMIC DNA]</scope>
    <source>
        <strain evidence="7 8">PEST</strain>
    </source>
</reference>
<keyword evidence="8" id="KW-1185">Reference proteome</keyword>
<proteinExistence type="predicted"/>
<dbReference type="GO" id="GO:0016020">
    <property type="term" value="C:membrane"/>
    <property type="evidence" value="ECO:0007669"/>
    <property type="project" value="UniProtKB-SubCell"/>
</dbReference>
<dbReference type="EMBL" id="AAAB01008839">
    <property type="status" value="NOT_ANNOTATED_CDS"/>
    <property type="molecule type" value="Genomic_DNA"/>
</dbReference>